<feature type="transmembrane region" description="Helical" evidence="1">
    <location>
        <begin position="20"/>
        <end position="39"/>
    </location>
</feature>
<evidence type="ECO:0000256" key="1">
    <source>
        <dbReference type="SAM" id="Phobius"/>
    </source>
</evidence>
<keyword evidence="1" id="KW-0812">Transmembrane</keyword>
<dbReference type="AlphaFoldDB" id="A0A699YMR3"/>
<keyword evidence="1" id="KW-0472">Membrane</keyword>
<proteinExistence type="predicted"/>
<accession>A0A699YMR3</accession>
<dbReference type="EMBL" id="BLLF01000398">
    <property type="protein sequence ID" value="GFH11393.1"/>
    <property type="molecule type" value="Genomic_DNA"/>
</dbReference>
<feature type="non-terminal residue" evidence="2">
    <location>
        <position position="318"/>
    </location>
</feature>
<dbReference type="Proteomes" id="UP000485058">
    <property type="component" value="Unassembled WGS sequence"/>
</dbReference>
<keyword evidence="3" id="KW-1185">Reference proteome</keyword>
<evidence type="ECO:0000313" key="3">
    <source>
        <dbReference type="Proteomes" id="UP000485058"/>
    </source>
</evidence>
<name>A0A699YMR3_HAELA</name>
<protein>
    <submittedName>
        <fullName evidence="2">Uncharacterized protein</fullName>
    </submittedName>
</protein>
<organism evidence="2 3">
    <name type="scientific">Haematococcus lacustris</name>
    <name type="common">Green alga</name>
    <name type="synonym">Haematococcus pluvialis</name>
    <dbReference type="NCBI Taxonomy" id="44745"/>
    <lineage>
        <taxon>Eukaryota</taxon>
        <taxon>Viridiplantae</taxon>
        <taxon>Chlorophyta</taxon>
        <taxon>core chlorophytes</taxon>
        <taxon>Chlorophyceae</taxon>
        <taxon>CS clade</taxon>
        <taxon>Chlamydomonadales</taxon>
        <taxon>Haematococcaceae</taxon>
        <taxon>Haematococcus</taxon>
    </lineage>
</organism>
<gene>
    <name evidence="2" type="ORF">HaLaN_06883</name>
</gene>
<reference evidence="2 3" key="1">
    <citation type="submission" date="2020-02" db="EMBL/GenBank/DDBJ databases">
        <title>Draft genome sequence of Haematococcus lacustris strain NIES-144.</title>
        <authorList>
            <person name="Morimoto D."/>
            <person name="Nakagawa S."/>
            <person name="Yoshida T."/>
            <person name="Sawayama S."/>
        </authorList>
    </citation>
    <scope>NUCLEOTIDE SEQUENCE [LARGE SCALE GENOMIC DNA]</scope>
    <source>
        <strain evidence="2 3">NIES-144</strain>
    </source>
</reference>
<evidence type="ECO:0000313" key="2">
    <source>
        <dbReference type="EMBL" id="GFH11393.1"/>
    </source>
</evidence>
<comment type="caution">
    <text evidence="2">The sequence shown here is derived from an EMBL/GenBank/DDBJ whole genome shotgun (WGS) entry which is preliminary data.</text>
</comment>
<sequence>MVPCPLQRTIMFRNILSRDTLWAVSACVVAIIMLQVKAVTECSQARRKLARRVALRGSEFISSQWCQEHGVHLAASVLVMLAFRVLSSFLDVKLKRYYATPTDVGNAVYRSVGLVHHTIQVPLAILVLCNPAFWHDRLHHSSPLSFAMVIISSGPCLHPPWPGMLCRVSVQPPAVTPCPALLRRGLPAVGGVQLLCAFQVVCVSPQPQRRPSDGQRAAAGVVLLWCTHRMGLLLDLPVCFGLRAHRQPSLPLHAVCQQPGPQRPQCLVVCSNLRQGCRNTWWEQAAQQERLCMSVLGTSSLLLRHLLQDVVLWTRVTK</sequence>
<keyword evidence="1" id="KW-1133">Transmembrane helix</keyword>